<dbReference type="AlphaFoldDB" id="A0A368Z5H2"/>
<keyword evidence="1" id="KW-0732">Signal</keyword>
<dbReference type="EMBL" id="QPJL01000004">
    <property type="protein sequence ID" value="RCW86716.1"/>
    <property type="molecule type" value="Genomic_DNA"/>
</dbReference>
<feature type="signal peptide" evidence="1">
    <location>
        <begin position="1"/>
        <end position="22"/>
    </location>
</feature>
<evidence type="ECO:0000313" key="2">
    <source>
        <dbReference type="EMBL" id="RCW86716.1"/>
    </source>
</evidence>
<sequence length="176" mass="18481">MRNFIAGALALHMVLAAGAALAAPKGCSLPAANQRGKLPGGETVQIATLPDQQFLAMMIVDNGSISVWPPLPKGGIQGKDLCGGTTVIAKNPELFLSTLRVDPSVDLSKSYPAAFKSAAKRDQIIVARAGKYAVFPVSGKDDAHTTLNKHWDGKVMDGGAPAFQVGDQLYVRLTIK</sequence>
<gene>
    <name evidence="2" type="ORF">DFP89_104103</name>
</gene>
<feature type="chain" id="PRO_5017000628" evidence="1">
    <location>
        <begin position="23"/>
        <end position="176"/>
    </location>
</feature>
<organism evidence="2 3">
    <name type="scientific">Paracoccus lutimaris</name>
    <dbReference type="NCBI Taxonomy" id="1490030"/>
    <lineage>
        <taxon>Bacteria</taxon>
        <taxon>Pseudomonadati</taxon>
        <taxon>Pseudomonadota</taxon>
        <taxon>Alphaproteobacteria</taxon>
        <taxon>Rhodobacterales</taxon>
        <taxon>Paracoccaceae</taxon>
        <taxon>Paracoccus</taxon>
    </lineage>
</organism>
<evidence type="ECO:0000313" key="3">
    <source>
        <dbReference type="Proteomes" id="UP000253345"/>
    </source>
</evidence>
<name>A0A368Z5H2_9RHOB</name>
<proteinExistence type="predicted"/>
<comment type="caution">
    <text evidence="2">The sequence shown here is derived from an EMBL/GenBank/DDBJ whole genome shotgun (WGS) entry which is preliminary data.</text>
</comment>
<dbReference type="RefSeq" id="WP_114348429.1">
    <property type="nucleotide sequence ID" value="NZ_QPJL01000004.1"/>
</dbReference>
<evidence type="ECO:0000256" key="1">
    <source>
        <dbReference type="SAM" id="SignalP"/>
    </source>
</evidence>
<protein>
    <submittedName>
        <fullName evidence="2">Uncharacterized protein</fullName>
    </submittedName>
</protein>
<dbReference type="Proteomes" id="UP000253345">
    <property type="component" value="Unassembled WGS sequence"/>
</dbReference>
<accession>A0A368Z5H2</accession>
<keyword evidence="3" id="KW-1185">Reference proteome</keyword>
<reference evidence="2 3" key="1">
    <citation type="submission" date="2018-07" db="EMBL/GenBank/DDBJ databases">
        <title>Genomic Encyclopedia of Type Strains, Phase III (KMG-III): the genomes of soil and plant-associated and newly described type strains.</title>
        <authorList>
            <person name="Whitman W."/>
        </authorList>
    </citation>
    <scope>NUCLEOTIDE SEQUENCE [LARGE SCALE GENOMIC DNA]</scope>
    <source>
        <strain evidence="2 3">CECT 8525</strain>
    </source>
</reference>